<evidence type="ECO:0000256" key="1">
    <source>
        <dbReference type="ARBA" id="ARBA00022837"/>
    </source>
</evidence>
<dbReference type="Proteomes" id="UP000013827">
    <property type="component" value="Unassembled WGS sequence"/>
</dbReference>
<sequence length="198" mass="20930">MRTALTLVVATLAAAAASAADAKAVRMKTARQLKEILADLDIDVPAGADKEALRALATEHDAITKYEAKHPEKKKKKPAPGAGGMPSGDAMGEMLFPMLDKDKDGKLSKEELMAMAQQAGGGGAKGKEETDNAFASMDVDGDGFARKEKAGDDAHHGTLFGLKMGAFRLKMGAFRRAPREASLLLELANIRFASCVPF</sequence>
<keyword evidence="3" id="KW-0732">Signal</keyword>
<dbReference type="HOGENOM" id="CLU_1380349_0_0_1"/>
<reference evidence="5" key="2">
    <citation type="submission" date="2024-10" db="UniProtKB">
        <authorList>
            <consortium name="EnsemblProtists"/>
        </authorList>
    </citation>
    <scope>IDENTIFICATION</scope>
</reference>
<evidence type="ECO:0000313" key="5">
    <source>
        <dbReference type="EnsemblProtists" id="EOD20672"/>
    </source>
</evidence>
<keyword evidence="6" id="KW-1185">Reference proteome</keyword>
<dbReference type="GeneID" id="17266210"/>
<dbReference type="EnsemblProtists" id="EOD20672">
    <property type="protein sequence ID" value="EOD20672"/>
    <property type="gene ID" value="EMIHUDRAFT_241972"/>
</dbReference>
<dbReference type="PROSITE" id="PS00018">
    <property type="entry name" value="EF_HAND_1"/>
    <property type="match status" value="1"/>
</dbReference>
<dbReference type="RefSeq" id="XP_005773101.1">
    <property type="nucleotide sequence ID" value="XM_005773044.1"/>
</dbReference>
<feature type="signal peptide" evidence="3">
    <location>
        <begin position="1"/>
        <end position="19"/>
    </location>
</feature>
<organism evidence="5 6">
    <name type="scientific">Emiliania huxleyi (strain CCMP1516)</name>
    <dbReference type="NCBI Taxonomy" id="280463"/>
    <lineage>
        <taxon>Eukaryota</taxon>
        <taxon>Haptista</taxon>
        <taxon>Haptophyta</taxon>
        <taxon>Prymnesiophyceae</taxon>
        <taxon>Isochrysidales</taxon>
        <taxon>Noelaerhabdaceae</taxon>
        <taxon>Emiliania</taxon>
    </lineage>
</organism>
<keyword evidence="1" id="KW-0106">Calcium</keyword>
<dbReference type="PaxDb" id="2903-EOD20672"/>
<dbReference type="SUPFAM" id="SSF47473">
    <property type="entry name" value="EF-hand"/>
    <property type="match status" value="1"/>
</dbReference>
<dbReference type="PROSITE" id="PS50222">
    <property type="entry name" value="EF_HAND_2"/>
    <property type="match status" value="1"/>
</dbReference>
<dbReference type="GO" id="GO:0005509">
    <property type="term" value="F:calcium ion binding"/>
    <property type="evidence" value="ECO:0007669"/>
    <property type="project" value="InterPro"/>
</dbReference>
<dbReference type="InterPro" id="IPR018247">
    <property type="entry name" value="EF_Hand_1_Ca_BS"/>
</dbReference>
<dbReference type="KEGG" id="ehx:EMIHUDRAFT_241972"/>
<dbReference type="InterPro" id="IPR011992">
    <property type="entry name" value="EF-hand-dom_pair"/>
</dbReference>
<feature type="region of interest" description="Disordered" evidence="2">
    <location>
        <begin position="64"/>
        <end position="88"/>
    </location>
</feature>
<dbReference type="Pfam" id="PF13499">
    <property type="entry name" value="EF-hand_7"/>
    <property type="match status" value="1"/>
</dbReference>
<evidence type="ECO:0000259" key="4">
    <source>
        <dbReference type="PROSITE" id="PS50222"/>
    </source>
</evidence>
<dbReference type="InterPro" id="IPR002048">
    <property type="entry name" value="EF_hand_dom"/>
</dbReference>
<name>A0A0D3JAY7_EMIH1</name>
<proteinExistence type="predicted"/>
<evidence type="ECO:0000313" key="6">
    <source>
        <dbReference type="Proteomes" id="UP000013827"/>
    </source>
</evidence>
<evidence type="ECO:0000256" key="2">
    <source>
        <dbReference type="SAM" id="MobiDB-lite"/>
    </source>
</evidence>
<protein>
    <recommendedName>
        <fullName evidence="4">EF-hand domain-containing protein</fullName>
    </recommendedName>
</protein>
<accession>A0A0D3JAY7</accession>
<dbReference type="Gene3D" id="1.10.238.10">
    <property type="entry name" value="EF-hand"/>
    <property type="match status" value="1"/>
</dbReference>
<feature type="domain" description="EF-hand" evidence="4">
    <location>
        <begin position="87"/>
        <end position="122"/>
    </location>
</feature>
<reference evidence="6" key="1">
    <citation type="journal article" date="2013" name="Nature">
        <title>Pan genome of the phytoplankton Emiliania underpins its global distribution.</title>
        <authorList>
            <person name="Read B.A."/>
            <person name="Kegel J."/>
            <person name="Klute M.J."/>
            <person name="Kuo A."/>
            <person name="Lefebvre S.C."/>
            <person name="Maumus F."/>
            <person name="Mayer C."/>
            <person name="Miller J."/>
            <person name="Monier A."/>
            <person name="Salamov A."/>
            <person name="Young J."/>
            <person name="Aguilar M."/>
            <person name="Claverie J.M."/>
            <person name="Frickenhaus S."/>
            <person name="Gonzalez K."/>
            <person name="Herman E.K."/>
            <person name="Lin Y.C."/>
            <person name="Napier J."/>
            <person name="Ogata H."/>
            <person name="Sarno A.F."/>
            <person name="Shmutz J."/>
            <person name="Schroeder D."/>
            <person name="de Vargas C."/>
            <person name="Verret F."/>
            <person name="von Dassow P."/>
            <person name="Valentin K."/>
            <person name="Van de Peer Y."/>
            <person name="Wheeler G."/>
            <person name="Dacks J.B."/>
            <person name="Delwiche C.F."/>
            <person name="Dyhrman S.T."/>
            <person name="Glockner G."/>
            <person name="John U."/>
            <person name="Richards T."/>
            <person name="Worden A.Z."/>
            <person name="Zhang X."/>
            <person name="Grigoriev I.V."/>
            <person name="Allen A.E."/>
            <person name="Bidle K."/>
            <person name="Borodovsky M."/>
            <person name="Bowler C."/>
            <person name="Brownlee C."/>
            <person name="Cock J.M."/>
            <person name="Elias M."/>
            <person name="Gladyshev V.N."/>
            <person name="Groth M."/>
            <person name="Guda C."/>
            <person name="Hadaegh A."/>
            <person name="Iglesias-Rodriguez M.D."/>
            <person name="Jenkins J."/>
            <person name="Jones B.M."/>
            <person name="Lawson T."/>
            <person name="Leese F."/>
            <person name="Lindquist E."/>
            <person name="Lobanov A."/>
            <person name="Lomsadze A."/>
            <person name="Malik S.B."/>
            <person name="Marsh M.E."/>
            <person name="Mackinder L."/>
            <person name="Mock T."/>
            <person name="Mueller-Roeber B."/>
            <person name="Pagarete A."/>
            <person name="Parker M."/>
            <person name="Probert I."/>
            <person name="Quesneville H."/>
            <person name="Raines C."/>
            <person name="Rensing S.A."/>
            <person name="Riano-Pachon D.M."/>
            <person name="Richier S."/>
            <person name="Rokitta S."/>
            <person name="Shiraiwa Y."/>
            <person name="Soanes D.M."/>
            <person name="van der Giezen M."/>
            <person name="Wahlund T.M."/>
            <person name="Williams B."/>
            <person name="Wilson W."/>
            <person name="Wolfe G."/>
            <person name="Wurch L.L."/>
        </authorList>
    </citation>
    <scope>NUCLEOTIDE SEQUENCE</scope>
</reference>
<dbReference type="AlphaFoldDB" id="A0A0D3JAY7"/>
<evidence type="ECO:0000256" key="3">
    <source>
        <dbReference type="SAM" id="SignalP"/>
    </source>
</evidence>
<feature type="chain" id="PRO_5044236736" description="EF-hand domain-containing protein" evidence="3">
    <location>
        <begin position="20"/>
        <end position="198"/>
    </location>
</feature>